<protein>
    <submittedName>
        <fullName evidence="2">Uncharacterized protein</fullName>
    </submittedName>
</protein>
<feature type="compositionally biased region" description="Polar residues" evidence="1">
    <location>
        <begin position="1"/>
        <end position="22"/>
    </location>
</feature>
<dbReference type="Proteomes" id="UP000214720">
    <property type="component" value="Unassembled WGS sequence"/>
</dbReference>
<feature type="region of interest" description="Disordered" evidence="1">
    <location>
        <begin position="1"/>
        <end position="40"/>
    </location>
</feature>
<name>A0A226X8W5_CABSO</name>
<dbReference type="EMBL" id="MTHB01000027">
    <property type="protein sequence ID" value="OXC79891.1"/>
    <property type="molecule type" value="Genomic_DNA"/>
</dbReference>
<reference evidence="3" key="1">
    <citation type="submission" date="2017-01" db="EMBL/GenBank/DDBJ databases">
        <title>Genome Analysis of Deinococcus marmoris KOPRI26562.</title>
        <authorList>
            <person name="Kim J.H."/>
            <person name="Oh H.-M."/>
        </authorList>
    </citation>
    <scope>NUCLEOTIDE SEQUENCE [LARGE SCALE GENOMIC DNA]</scope>
    <source>
        <strain evidence="3">PAMC 26633</strain>
    </source>
</reference>
<organism evidence="2 3">
    <name type="scientific">Caballeronia sordidicola</name>
    <name type="common">Burkholderia sordidicola</name>
    <dbReference type="NCBI Taxonomy" id="196367"/>
    <lineage>
        <taxon>Bacteria</taxon>
        <taxon>Pseudomonadati</taxon>
        <taxon>Pseudomonadota</taxon>
        <taxon>Betaproteobacteria</taxon>
        <taxon>Burkholderiales</taxon>
        <taxon>Burkholderiaceae</taxon>
        <taxon>Caballeronia</taxon>
    </lineage>
</organism>
<evidence type="ECO:0000313" key="3">
    <source>
        <dbReference type="Proteomes" id="UP000214720"/>
    </source>
</evidence>
<dbReference type="AlphaFoldDB" id="A0A226X8W5"/>
<accession>A0A226X8W5</accession>
<gene>
    <name evidence="2" type="ORF">BSU04_03665</name>
</gene>
<proteinExistence type="predicted"/>
<evidence type="ECO:0000313" key="2">
    <source>
        <dbReference type="EMBL" id="OXC79891.1"/>
    </source>
</evidence>
<evidence type="ECO:0000256" key="1">
    <source>
        <dbReference type="SAM" id="MobiDB-lite"/>
    </source>
</evidence>
<sequence length="51" mass="5367">MELGQSLNRRSDRAASSLSNADQAALSESRRLPGNAGNRGVSILNVLERAG</sequence>
<comment type="caution">
    <text evidence="2">The sequence shown here is derived from an EMBL/GenBank/DDBJ whole genome shotgun (WGS) entry which is preliminary data.</text>
</comment>